<dbReference type="GO" id="GO:0000166">
    <property type="term" value="F:nucleotide binding"/>
    <property type="evidence" value="ECO:0007669"/>
    <property type="project" value="UniProtKB-KW"/>
</dbReference>
<evidence type="ECO:0000256" key="5">
    <source>
        <dbReference type="ARBA" id="ARBA00022741"/>
    </source>
</evidence>
<dbReference type="SUPFAM" id="SSF52972">
    <property type="entry name" value="ITPase-like"/>
    <property type="match status" value="1"/>
</dbReference>
<evidence type="ECO:0000256" key="6">
    <source>
        <dbReference type="ARBA" id="ARBA00022801"/>
    </source>
</evidence>
<evidence type="ECO:0000256" key="9">
    <source>
        <dbReference type="ARBA" id="ARBA00054940"/>
    </source>
</evidence>
<feature type="binding site" evidence="13">
    <location>
        <begin position="133"/>
        <end position="134"/>
    </location>
    <ligand>
        <name>ITP</name>
        <dbReference type="ChEBI" id="CHEBI:61402"/>
    </ligand>
</feature>
<comment type="catalytic activity">
    <reaction evidence="12">
        <text>N(6)-hydroxy-dATP + H2O = N(6)-hydroxy-dAMP + diphosphate + H(+)</text>
        <dbReference type="Rhea" id="RHEA:83971"/>
        <dbReference type="ChEBI" id="CHEBI:15377"/>
        <dbReference type="ChEBI" id="CHEBI:15378"/>
        <dbReference type="ChEBI" id="CHEBI:33019"/>
        <dbReference type="ChEBI" id="CHEBI:233529"/>
        <dbReference type="ChEBI" id="CHEBI:233530"/>
    </reaction>
    <physiologicalReaction direction="left-to-right" evidence="12">
        <dbReference type="Rhea" id="RHEA:83972"/>
    </physiologicalReaction>
</comment>
<evidence type="ECO:0000256" key="4">
    <source>
        <dbReference type="ARBA" id="ARBA00022723"/>
    </source>
</evidence>
<sequence length="297" mass="32545">MELKSTYTYCTVTLAGLLIFLSLLQISNGFIINKRSSGRAHSNNPLHSPALLKSSTYGYGEEPDSTPLITFVTGNTNKLQEVRMIVASAFDSAFEVTNMELDLPEFQGDPETISKEKCKMAAQQVGGPVIVEDTSLCFNGIGGMPGPYVKWFHKAVGNRGMYRMLEGFEDRTGYAQCALSFALGPGHEPQTFIGVVNGHIVEPGPDNDFGWDPIFQPNGYSTCFSGMPKSEKNKISHRSQALSKFKDYLEENPHILDLIKKENTIARAKSVEKKGNLAALVSFAFSGPSNTTLPFII</sequence>
<proteinExistence type="inferred from homology"/>
<dbReference type="GO" id="GO:0046872">
    <property type="term" value="F:metal ion binding"/>
    <property type="evidence" value="ECO:0007669"/>
    <property type="project" value="UniProtKB-KW"/>
</dbReference>
<dbReference type="GO" id="GO:0005737">
    <property type="term" value="C:cytoplasm"/>
    <property type="evidence" value="ECO:0007669"/>
    <property type="project" value="UniProtKB-SubCell"/>
</dbReference>
<comment type="similarity">
    <text evidence="2 13 14">Belongs to the HAM1 NTPase family.</text>
</comment>
<keyword evidence="15" id="KW-0812">Transmembrane</keyword>
<keyword evidence="4 13" id="KW-0479">Metal-binding</keyword>
<dbReference type="PANTHER" id="PTHR11067:SF9">
    <property type="entry name" value="INOSINE TRIPHOSPHATE PYROPHOSPHATASE"/>
    <property type="match status" value="1"/>
</dbReference>
<evidence type="ECO:0000256" key="14">
    <source>
        <dbReference type="RuleBase" id="RU003781"/>
    </source>
</evidence>
<evidence type="ECO:0000313" key="16">
    <source>
        <dbReference type="EMBL" id="CAE0637171.1"/>
    </source>
</evidence>
<keyword evidence="8 13" id="KW-0546">Nucleotide metabolism</keyword>
<dbReference type="EC" id="3.6.1.66" evidence="13"/>
<evidence type="ECO:0000256" key="8">
    <source>
        <dbReference type="ARBA" id="ARBA00023080"/>
    </source>
</evidence>
<evidence type="ECO:0000256" key="1">
    <source>
        <dbReference type="ARBA" id="ARBA00004496"/>
    </source>
</evidence>
<keyword evidence="6 13" id="KW-0378">Hydrolase</keyword>
<name>A0A6S9GJK0_HETAK</name>
<comment type="catalytic activity">
    <reaction evidence="13">
        <text>XTP + H2O = XMP + diphosphate + H(+)</text>
        <dbReference type="Rhea" id="RHEA:28610"/>
        <dbReference type="ChEBI" id="CHEBI:15377"/>
        <dbReference type="ChEBI" id="CHEBI:15378"/>
        <dbReference type="ChEBI" id="CHEBI:33019"/>
        <dbReference type="ChEBI" id="CHEBI:57464"/>
        <dbReference type="ChEBI" id="CHEBI:61314"/>
        <dbReference type="EC" id="3.6.1.66"/>
    </reaction>
</comment>
<feature type="binding site" evidence="13">
    <location>
        <position position="105"/>
    </location>
    <ligand>
        <name>Mg(2+)</name>
        <dbReference type="ChEBI" id="CHEBI:18420"/>
    </ligand>
</feature>
<dbReference type="AlphaFoldDB" id="A0A6S9GJK0"/>
<evidence type="ECO:0000256" key="13">
    <source>
        <dbReference type="HAMAP-Rule" id="MF_03148"/>
    </source>
</evidence>
<dbReference type="CDD" id="cd00515">
    <property type="entry name" value="HAM1"/>
    <property type="match status" value="1"/>
</dbReference>
<comment type="subunit">
    <text evidence="13">Homodimer.</text>
</comment>
<comment type="subcellular location">
    <subcellularLocation>
        <location evidence="1 13">Cytoplasm</location>
    </subcellularLocation>
</comment>
<feature type="binding site" evidence="13">
    <location>
        <begin position="209"/>
        <end position="212"/>
    </location>
    <ligand>
        <name>ITP</name>
        <dbReference type="ChEBI" id="CHEBI:61402"/>
    </ligand>
</feature>
<protein>
    <recommendedName>
        <fullName evidence="13">Inosine triphosphate pyrophosphatase</fullName>
        <shortName evidence="13">ITPase</shortName>
        <shortName evidence="13">Inosine triphosphatase</shortName>
        <ecNumber evidence="13">3.6.1.66</ecNumber>
    </recommendedName>
    <alternativeName>
        <fullName evidence="13">Non-canonical purine NTP pyrophosphatase</fullName>
    </alternativeName>
    <alternativeName>
        <fullName evidence="13">Non-standard purine NTP pyrophosphatase</fullName>
    </alternativeName>
    <alternativeName>
        <fullName evidence="13">Nucleoside-triphosphate diphosphatase</fullName>
    </alternativeName>
    <alternativeName>
        <fullName evidence="13">Nucleoside-triphosphate pyrophosphatase</fullName>
        <shortName evidence="13">NTPase</shortName>
    </alternativeName>
    <alternativeName>
        <fullName evidence="13">XTP/dITP diphosphatase</fullName>
    </alternativeName>
</protein>
<dbReference type="PANTHER" id="PTHR11067">
    <property type="entry name" value="INOSINE TRIPHOSPHATE PYROPHOSPHATASE/HAM1 PROTEIN"/>
    <property type="match status" value="1"/>
</dbReference>
<keyword evidence="7 13" id="KW-0460">Magnesium</keyword>
<comment type="function">
    <text evidence="9">Pyrophosphatase that hydrolyzes the non-canonical purine nucleotides inosine triphosphate (ITP), deoxyinosine triphosphate (dITP) as well as 2'-deoxy-N-6-hydroxylaminopurine triphosphate (dHAPTP) and xanthosine 5'-triphosphate (XTP) to their respective monophosphate derivatives. The enzyme does not distinguish between the deoxy- and ribose forms. Probably excludes non-canonical purines from RNA and DNA precursor pools, thus preventing their incorporation into RNA and DNA and avoiding chromosomal lesions.</text>
</comment>
<dbReference type="FunFam" id="3.90.950.10:FF:000003">
    <property type="entry name" value="Inosine triphosphate pyrophosphatase"/>
    <property type="match status" value="1"/>
</dbReference>
<keyword evidence="15" id="KW-1133">Transmembrane helix</keyword>
<feature type="transmembrane region" description="Helical" evidence="15">
    <location>
        <begin position="6"/>
        <end position="26"/>
    </location>
</feature>
<evidence type="ECO:0000256" key="10">
    <source>
        <dbReference type="ARBA" id="ARBA00093218"/>
    </source>
</evidence>
<dbReference type="NCBIfam" id="TIGR00042">
    <property type="entry name" value="RdgB/HAM1 family non-canonical purine NTP pyrophosphatase"/>
    <property type="match status" value="1"/>
</dbReference>
<keyword evidence="13" id="KW-0464">Manganese</keyword>
<dbReference type="GO" id="GO:0036220">
    <property type="term" value="F:ITP diphosphatase activity"/>
    <property type="evidence" value="ECO:0007669"/>
    <property type="project" value="UniProtKB-UniRule"/>
</dbReference>
<dbReference type="GO" id="GO:0009204">
    <property type="term" value="P:deoxyribonucleoside triphosphate catabolic process"/>
    <property type="evidence" value="ECO:0007669"/>
    <property type="project" value="UniProtKB-UniRule"/>
</dbReference>
<feature type="binding site" evidence="13">
    <location>
        <position position="133"/>
    </location>
    <ligand>
        <name>Mg(2+)</name>
        <dbReference type="ChEBI" id="CHEBI:18420"/>
    </ligand>
</feature>
<feature type="binding site" evidence="13">
    <location>
        <position position="232"/>
    </location>
    <ligand>
        <name>ITP</name>
        <dbReference type="ChEBI" id="CHEBI:61402"/>
    </ligand>
</feature>
<dbReference type="HAMAP" id="MF_03148">
    <property type="entry name" value="HAM1_NTPase"/>
    <property type="match status" value="1"/>
</dbReference>
<dbReference type="GO" id="GO:0036222">
    <property type="term" value="F:XTP diphosphatase activity"/>
    <property type="evidence" value="ECO:0007669"/>
    <property type="project" value="UniProtKB-UniRule"/>
</dbReference>
<evidence type="ECO:0000256" key="3">
    <source>
        <dbReference type="ARBA" id="ARBA00022490"/>
    </source>
</evidence>
<dbReference type="InterPro" id="IPR029001">
    <property type="entry name" value="ITPase-like_fam"/>
</dbReference>
<comment type="function">
    <text evidence="13">Pyrophosphatase that hydrolyzes non-canonical purine nucleotides such as inosine triphosphate (ITP), deoxyinosine triphosphate (dITP) or xanthosine 5'-triphosphate (XTP) to their respective monophosphate derivatives. The enzyme does not distinguish between the deoxy- and ribose forms. Probably excludes non-canonical purines from RNA and DNA precursor pools, thus preventing their incorporation into RNA and DNA and avoiding chromosomal lesions.</text>
</comment>
<dbReference type="GO" id="GO:0009117">
    <property type="term" value="P:nucleotide metabolic process"/>
    <property type="evidence" value="ECO:0007669"/>
    <property type="project" value="UniProtKB-KW"/>
</dbReference>
<dbReference type="InterPro" id="IPR027502">
    <property type="entry name" value="ITPase"/>
</dbReference>
<comment type="catalytic activity">
    <reaction evidence="10">
        <text>ITP + H2O = IMP + diphosphate + H(+)</text>
        <dbReference type="Rhea" id="RHEA:29399"/>
        <dbReference type="ChEBI" id="CHEBI:15377"/>
        <dbReference type="ChEBI" id="CHEBI:15378"/>
        <dbReference type="ChEBI" id="CHEBI:33019"/>
        <dbReference type="ChEBI" id="CHEBI:58053"/>
        <dbReference type="ChEBI" id="CHEBI:61402"/>
        <dbReference type="EC" id="3.6.1.66"/>
    </reaction>
    <physiologicalReaction direction="left-to-right" evidence="10">
        <dbReference type="Rhea" id="RHEA:29400"/>
    </physiologicalReaction>
</comment>
<evidence type="ECO:0000256" key="2">
    <source>
        <dbReference type="ARBA" id="ARBA00008023"/>
    </source>
</evidence>
<gene>
    <name evidence="16" type="ORF">HAKA00212_LOCUS15946</name>
</gene>
<feature type="binding site" evidence="13">
    <location>
        <begin position="237"/>
        <end position="238"/>
    </location>
    <ligand>
        <name>ITP</name>
        <dbReference type="ChEBI" id="CHEBI:61402"/>
    </ligand>
</feature>
<keyword evidence="15" id="KW-0472">Membrane</keyword>
<evidence type="ECO:0000256" key="15">
    <source>
        <dbReference type="SAM" id="Phobius"/>
    </source>
</evidence>
<evidence type="ECO:0000256" key="12">
    <source>
        <dbReference type="ARBA" id="ARBA00093271"/>
    </source>
</evidence>
<dbReference type="EMBL" id="HBIU01034694">
    <property type="protein sequence ID" value="CAE0637171.1"/>
    <property type="molecule type" value="Transcribed_RNA"/>
</dbReference>
<comment type="cofactor">
    <cofactor evidence="13">
        <name>Mg(2+)</name>
        <dbReference type="ChEBI" id="CHEBI:18420"/>
    </cofactor>
    <cofactor evidence="13">
        <name>Mn(2+)</name>
        <dbReference type="ChEBI" id="CHEBI:29035"/>
    </cofactor>
    <text evidence="13">Binds 1 divalent metal cation per subunit; can use either Mg(2+) or Mn(2+).</text>
</comment>
<dbReference type="InterPro" id="IPR002637">
    <property type="entry name" value="RdgB/HAM1"/>
</dbReference>
<dbReference type="GO" id="GO:0035870">
    <property type="term" value="F:dITP diphosphatase activity"/>
    <property type="evidence" value="ECO:0007669"/>
    <property type="project" value="UniProtKB-UniRule"/>
</dbReference>
<evidence type="ECO:0000256" key="7">
    <source>
        <dbReference type="ARBA" id="ARBA00022842"/>
    </source>
</evidence>
<accession>A0A6S9GJK0</accession>
<organism evidence="16">
    <name type="scientific">Heterosigma akashiwo</name>
    <name type="common">Chromophytic alga</name>
    <name type="synonym">Heterosigma carterae</name>
    <dbReference type="NCBI Taxonomy" id="2829"/>
    <lineage>
        <taxon>Eukaryota</taxon>
        <taxon>Sar</taxon>
        <taxon>Stramenopiles</taxon>
        <taxon>Ochrophyta</taxon>
        <taxon>Raphidophyceae</taxon>
        <taxon>Chattonellales</taxon>
        <taxon>Chattonellaceae</taxon>
        <taxon>Heterosigma</taxon>
    </lineage>
</organism>
<dbReference type="Gene3D" id="3.90.950.10">
    <property type="match status" value="1"/>
</dbReference>
<reference evidence="16" key="1">
    <citation type="submission" date="2021-01" db="EMBL/GenBank/DDBJ databases">
        <authorList>
            <person name="Corre E."/>
            <person name="Pelletier E."/>
            <person name="Niang G."/>
            <person name="Scheremetjew M."/>
            <person name="Finn R."/>
            <person name="Kale V."/>
            <person name="Holt S."/>
            <person name="Cochrane G."/>
            <person name="Meng A."/>
            <person name="Brown T."/>
            <person name="Cohen L."/>
        </authorList>
    </citation>
    <scope>NUCLEOTIDE SEQUENCE</scope>
    <source>
        <strain evidence="16">CCMP3107</strain>
    </source>
</reference>
<dbReference type="Pfam" id="PF01725">
    <property type="entry name" value="Ham1p_like"/>
    <property type="match status" value="1"/>
</dbReference>
<feature type="binding site" evidence="13">
    <location>
        <begin position="73"/>
        <end position="78"/>
    </location>
    <ligand>
        <name>ITP</name>
        <dbReference type="ChEBI" id="CHEBI:61402"/>
    </ligand>
</feature>
<evidence type="ECO:0000256" key="11">
    <source>
        <dbReference type="ARBA" id="ARBA00093255"/>
    </source>
</evidence>
<keyword evidence="3 13" id="KW-0963">Cytoplasm</keyword>
<keyword evidence="5 13" id="KW-0547">Nucleotide-binding</keyword>
<comment type="catalytic activity">
    <reaction evidence="11">
        <text>dITP + H2O = dIMP + diphosphate + H(+)</text>
        <dbReference type="Rhea" id="RHEA:28342"/>
        <dbReference type="ChEBI" id="CHEBI:15377"/>
        <dbReference type="ChEBI" id="CHEBI:15378"/>
        <dbReference type="ChEBI" id="CHEBI:33019"/>
        <dbReference type="ChEBI" id="CHEBI:61194"/>
        <dbReference type="ChEBI" id="CHEBI:61382"/>
        <dbReference type="EC" id="3.6.1.66"/>
    </reaction>
    <physiologicalReaction direction="left-to-right" evidence="11">
        <dbReference type="Rhea" id="RHEA:28343"/>
    </physiologicalReaction>
</comment>
<feature type="binding site" evidence="13">
    <location>
        <position position="117"/>
    </location>
    <ligand>
        <name>ITP</name>
        <dbReference type="ChEBI" id="CHEBI:61402"/>
    </ligand>
</feature>